<accession>A0ABT1C009</accession>
<reference evidence="2 3" key="1">
    <citation type="submission" date="2022-06" db="EMBL/GenBank/DDBJ databases">
        <title>A taxonomic note on the genus Prevotella: Description of four novel genera and emended description of the genera Hallella and Xylanibacter.</title>
        <authorList>
            <person name="Hitch T.C.A."/>
        </authorList>
    </citation>
    <scope>NUCLEOTIDE SEQUENCE [LARGE SCALE GENOMIC DNA]</scope>
    <source>
        <strain evidence="2 3">DSM 100619</strain>
    </source>
</reference>
<dbReference type="Proteomes" id="UP001204015">
    <property type="component" value="Unassembled WGS sequence"/>
</dbReference>
<keyword evidence="3" id="KW-1185">Reference proteome</keyword>
<proteinExistence type="predicted"/>
<name>A0ABT1C009_9BACT</name>
<sequence>MASQADLSKRLLLIFYRIYSSVALGKGNVVSSQTLLHFVNNHISTPISERTLQRNIKEICNILHIQICYNSKRGGYTIAGKEAKLKKAGTEDPENLMNLHAFEEADLKKKLALFHVYDPLTDLYPEIPDLPGNYIFLIRHDCTFPALKDTLVFSHLKLHDKAFNVLYTGISTKERLRKRICNRHFGNNSGKSTLRKSLGRLFGFRLIPRDKNRPDDGYKKFCGADEEKLTRWMKENLIVLYYCRQDNYEALQDQLIAYLNPPLNIKDNHHPTNLEFRKKLKQLRTGKLEVFS</sequence>
<evidence type="ECO:0000259" key="1">
    <source>
        <dbReference type="Pfam" id="PF20815"/>
    </source>
</evidence>
<evidence type="ECO:0000313" key="3">
    <source>
        <dbReference type="Proteomes" id="UP001204015"/>
    </source>
</evidence>
<dbReference type="Pfam" id="PF20815">
    <property type="entry name" value="GIY_YIG_2"/>
    <property type="match status" value="1"/>
</dbReference>
<comment type="caution">
    <text evidence="2">The sequence shown here is derived from an EMBL/GenBank/DDBJ whole genome shotgun (WGS) entry which is preliminary data.</text>
</comment>
<dbReference type="RefSeq" id="WP_252761144.1">
    <property type="nucleotide sequence ID" value="NZ_JAMXLY010000028.1"/>
</dbReference>
<feature type="domain" description="GIY-YIG catalytic" evidence="1">
    <location>
        <begin position="132"/>
        <end position="285"/>
    </location>
</feature>
<dbReference type="InterPro" id="IPR049311">
    <property type="entry name" value="GIY_YIG_cat"/>
</dbReference>
<dbReference type="EMBL" id="JAMXLY010000028">
    <property type="protein sequence ID" value="MCO6025788.1"/>
    <property type="molecule type" value="Genomic_DNA"/>
</dbReference>
<organism evidence="2 3">
    <name type="scientific">Segatella cerevisiae</name>
    <dbReference type="NCBI Taxonomy" id="2053716"/>
    <lineage>
        <taxon>Bacteria</taxon>
        <taxon>Pseudomonadati</taxon>
        <taxon>Bacteroidota</taxon>
        <taxon>Bacteroidia</taxon>
        <taxon>Bacteroidales</taxon>
        <taxon>Prevotellaceae</taxon>
        <taxon>Segatella</taxon>
    </lineage>
</organism>
<evidence type="ECO:0000313" key="2">
    <source>
        <dbReference type="EMBL" id="MCO6025788.1"/>
    </source>
</evidence>
<protein>
    <recommendedName>
        <fullName evidence="1">GIY-YIG catalytic domain-containing protein</fullName>
    </recommendedName>
</protein>
<gene>
    <name evidence="2" type="ORF">NG821_08030</name>
</gene>